<dbReference type="InterPro" id="IPR046341">
    <property type="entry name" value="SET_dom_sf"/>
</dbReference>
<dbReference type="PROSITE" id="PS50280">
    <property type="entry name" value="SET"/>
    <property type="match status" value="1"/>
</dbReference>
<dbReference type="CDD" id="cd08161">
    <property type="entry name" value="SET"/>
    <property type="match status" value="1"/>
</dbReference>
<dbReference type="SUPFAM" id="SSF82199">
    <property type="entry name" value="SET domain"/>
    <property type="match status" value="1"/>
</dbReference>
<comment type="caution">
    <text evidence="2">The sequence shown here is derived from an EMBL/GenBank/DDBJ whole genome shotgun (WGS) entry which is preliminary data.</text>
</comment>
<dbReference type="InterPro" id="IPR001214">
    <property type="entry name" value="SET_dom"/>
</dbReference>
<proteinExistence type="predicted"/>
<evidence type="ECO:0000259" key="1">
    <source>
        <dbReference type="PROSITE" id="PS50280"/>
    </source>
</evidence>
<evidence type="ECO:0000313" key="2">
    <source>
        <dbReference type="EMBL" id="OGZ53386.1"/>
    </source>
</evidence>
<dbReference type="Gene3D" id="2.170.270.10">
    <property type="entry name" value="SET domain"/>
    <property type="match status" value="1"/>
</dbReference>
<name>A0A1G2GT71_9BACT</name>
<protein>
    <recommendedName>
        <fullName evidence="1">SET domain-containing protein</fullName>
    </recommendedName>
</protein>
<accession>A0A1G2GT71</accession>
<dbReference type="STRING" id="1802126.A3B25_02080"/>
<sequence>MLTVKASAKPSLVHGIGLFADERIPKGTVTWRFNPRFDLLFDPKEVEAMPEAHRSLIDRYAYLSMTTGKYVYSIDDSRFTNHSLKADNIDVVEFPGESETCGVANRDINQREEILVNYRLFDVRDATSDESYLKN</sequence>
<dbReference type="Proteomes" id="UP000179106">
    <property type="component" value="Unassembled WGS sequence"/>
</dbReference>
<evidence type="ECO:0000313" key="3">
    <source>
        <dbReference type="Proteomes" id="UP000179106"/>
    </source>
</evidence>
<dbReference type="AlphaFoldDB" id="A0A1G2GT71"/>
<dbReference type="Pfam" id="PF00856">
    <property type="entry name" value="SET"/>
    <property type="match status" value="1"/>
</dbReference>
<gene>
    <name evidence="2" type="ORF">A3B25_02080</name>
</gene>
<organism evidence="2 3">
    <name type="scientific">Candidatus Ryanbacteria bacterium RIFCSPLOWO2_01_FULL_48_26</name>
    <dbReference type="NCBI Taxonomy" id="1802126"/>
    <lineage>
        <taxon>Bacteria</taxon>
        <taxon>Candidatus Ryaniibacteriota</taxon>
    </lineage>
</organism>
<feature type="domain" description="SET" evidence="1">
    <location>
        <begin position="1"/>
        <end position="119"/>
    </location>
</feature>
<reference evidence="2 3" key="1">
    <citation type="journal article" date="2016" name="Nat. Commun.">
        <title>Thousands of microbial genomes shed light on interconnected biogeochemical processes in an aquifer system.</title>
        <authorList>
            <person name="Anantharaman K."/>
            <person name="Brown C.T."/>
            <person name="Hug L.A."/>
            <person name="Sharon I."/>
            <person name="Castelle C.J."/>
            <person name="Probst A.J."/>
            <person name="Thomas B.C."/>
            <person name="Singh A."/>
            <person name="Wilkins M.J."/>
            <person name="Karaoz U."/>
            <person name="Brodie E.L."/>
            <person name="Williams K.H."/>
            <person name="Hubbard S.S."/>
            <person name="Banfield J.F."/>
        </authorList>
    </citation>
    <scope>NUCLEOTIDE SEQUENCE [LARGE SCALE GENOMIC DNA]</scope>
</reference>
<dbReference type="EMBL" id="MHNW01000020">
    <property type="protein sequence ID" value="OGZ53386.1"/>
    <property type="molecule type" value="Genomic_DNA"/>
</dbReference>